<dbReference type="InterPro" id="IPR009057">
    <property type="entry name" value="Homeodomain-like_sf"/>
</dbReference>
<dbReference type="SMART" id="SM00389">
    <property type="entry name" value="HOX"/>
    <property type="match status" value="1"/>
</dbReference>
<feature type="compositionally biased region" description="Polar residues" evidence="3">
    <location>
        <begin position="287"/>
        <end position="298"/>
    </location>
</feature>
<dbReference type="Pfam" id="PF00046">
    <property type="entry name" value="Homeodomain"/>
    <property type="match status" value="1"/>
</dbReference>
<feature type="DNA-binding region" description="Homeobox" evidence="1">
    <location>
        <begin position="69"/>
        <end position="128"/>
    </location>
</feature>
<feature type="region of interest" description="Disordered" evidence="3">
    <location>
        <begin position="202"/>
        <end position="227"/>
    </location>
</feature>
<evidence type="ECO:0000256" key="3">
    <source>
        <dbReference type="SAM" id="MobiDB-lite"/>
    </source>
</evidence>
<protein>
    <recommendedName>
        <fullName evidence="4">Homeobox domain-containing protein</fullName>
    </recommendedName>
</protein>
<name>A0A8A3P9J3_9HELO</name>
<dbReference type="PROSITE" id="PS50071">
    <property type="entry name" value="HOMEOBOX_2"/>
    <property type="match status" value="1"/>
</dbReference>
<feature type="compositionally biased region" description="Polar residues" evidence="3">
    <location>
        <begin position="479"/>
        <end position="491"/>
    </location>
</feature>
<accession>A0A8A3P9J3</accession>
<keyword evidence="1 2" id="KW-0371">Homeobox</keyword>
<dbReference type="SUPFAM" id="SSF46689">
    <property type="entry name" value="Homeodomain-like"/>
    <property type="match status" value="1"/>
</dbReference>
<feature type="compositionally biased region" description="Basic and acidic residues" evidence="3">
    <location>
        <begin position="538"/>
        <end position="547"/>
    </location>
</feature>
<dbReference type="InterPro" id="IPR001356">
    <property type="entry name" value="HD"/>
</dbReference>
<dbReference type="AlphaFoldDB" id="A0A8A3P9J3"/>
<feature type="compositionally biased region" description="Polar residues" evidence="3">
    <location>
        <begin position="555"/>
        <end position="564"/>
    </location>
</feature>
<dbReference type="GO" id="GO:0003677">
    <property type="term" value="F:DNA binding"/>
    <property type="evidence" value="ECO:0007669"/>
    <property type="project" value="UniProtKB-UniRule"/>
</dbReference>
<gene>
    <name evidence="5" type="ORF">DSL72_000397</name>
</gene>
<proteinExistence type="predicted"/>
<reference evidence="5" key="1">
    <citation type="submission" date="2020-10" db="EMBL/GenBank/DDBJ databases">
        <title>Genome Sequence of Monilinia vaccinii-corymbosi Sheds Light on Mummy Berry Disease Infection of Blueberry and Mating Type.</title>
        <authorList>
            <person name="Yow A.G."/>
            <person name="Zhang Y."/>
            <person name="Bansal K."/>
            <person name="Eacker S.M."/>
            <person name="Sullivan S."/>
            <person name="Liachko I."/>
            <person name="Cubeta M.A."/>
            <person name="Rollins J.A."/>
            <person name="Ashrafi H."/>
        </authorList>
    </citation>
    <scope>NUCLEOTIDE SEQUENCE</scope>
    <source>
        <strain evidence="5">RL-1</strain>
    </source>
</reference>
<evidence type="ECO:0000313" key="6">
    <source>
        <dbReference type="Proteomes" id="UP000672032"/>
    </source>
</evidence>
<evidence type="ECO:0000313" key="5">
    <source>
        <dbReference type="EMBL" id="QSZ30839.1"/>
    </source>
</evidence>
<keyword evidence="1 2" id="KW-0238">DNA-binding</keyword>
<feature type="region of interest" description="Disordered" evidence="3">
    <location>
        <begin position="252"/>
        <end position="568"/>
    </location>
</feature>
<evidence type="ECO:0000256" key="2">
    <source>
        <dbReference type="RuleBase" id="RU000682"/>
    </source>
</evidence>
<dbReference type="CDD" id="cd00086">
    <property type="entry name" value="homeodomain"/>
    <property type="match status" value="1"/>
</dbReference>
<dbReference type="OrthoDB" id="3544959at2759"/>
<feature type="domain" description="Homeobox" evidence="4">
    <location>
        <begin position="67"/>
        <end position="127"/>
    </location>
</feature>
<keyword evidence="1 2" id="KW-0539">Nucleus</keyword>
<comment type="subcellular location">
    <subcellularLocation>
        <location evidence="1 2">Nucleus</location>
    </subcellularLocation>
</comment>
<dbReference type="Proteomes" id="UP000672032">
    <property type="component" value="Chromosome 2"/>
</dbReference>
<feature type="compositionally biased region" description="Basic and acidic residues" evidence="3">
    <location>
        <begin position="494"/>
        <end position="503"/>
    </location>
</feature>
<evidence type="ECO:0000256" key="1">
    <source>
        <dbReference type="PROSITE-ProRule" id="PRU00108"/>
    </source>
</evidence>
<dbReference type="GO" id="GO:0005634">
    <property type="term" value="C:nucleus"/>
    <property type="evidence" value="ECO:0007669"/>
    <property type="project" value="UniProtKB-SubCell"/>
</dbReference>
<dbReference type="Gene3D" id="1.10.10.60">
    <property type="entry name" value="Homeodomain-like"/>
    <property type="match status" value="1"/>
</dbReference>
<dbReference type="EMBL" id="CP063406">
    <property type="protein sequence ID" value="QSZ30839.1"/>
    <property type="molecule type" value="Genomic_DNA"/>
</dbReference>
<organism evidence="5 6">
    <name type="scientific">Monilinia vaccinii-corymbosi</name>
    <dbReference type="NCBI Taxonomy" id="61207"/>
    <lineage>
        <taxon>Eukaryota</taxon>
        <taxon>Fungi</taxon>
        <taxon>Dikarya</taxon>
        <taxon>Ascomycota</taxon>
        <taxon>Pezizomycotina</taxon>
        <taxon>Leotiomycetes</taxon>
        <taxon>Helotiales</taxon>
        <taxon>Sclerotiniaceae</taxon>
        <taxon>Monilinia</taxon>
    </lineage>
</organism>
<keyword evidence="6" id="KW-1185">Reference proteome</keyword>
<sequence length="604" mass="66587">MPKDAQHAIWLNNYYLGFPATPKPWQGMTQAITDACNAAHVPPTTQGVDRVDSQTVARHFRDCRARAENTPRAFRMTPEQKQVLQQAYEIDHYPSPGARMVIMQRTGLNYKQVKKWFEYKASILNKARGPSGHTAPKTPASKMWREHNADTEGYVQKLLNGSIDHTTGIGGIVPARGILPIAYAQLPSTTAQSTSGNLYAPSVQPSHGQALGSVLQSAQHPGQAGLHPMQTQVHGQINHHGLGGFQGMQNHQQMQAQSLRNNMHPSSRYGSYQSLSGYDNGGMPVHQQPSISSDQFVPQSYPDPEEPQYQWQDPYAFYPPAQQSQTEQPHNESWEEQDSAAPSRKRKVARAGDDMENSQQYEKRPRTSPSASTPALPPFPDEPNNTWPYWELPHWELPQATSHNEPFFPPGKRKLASIGDGTENMGQSTKGPRTARHSREDQRQNVLEIEGVEHSNGSRPGGRLQSPKSPRMAEKRTPETASNVTGQSGDLSSDLEHITRVAEQRQGVESADEAQSTQEEDNPATLGRFPSPAAHSPCSKDGERELDTGEDVTELPSQEPSSLENLAPIQPATLAGALKLEDLLAQPGIESRGFTSPKPKSSFE</sequence>
<feature type="compositionally biased region" description="Polar residues" evidence="3">
    <location>
        <begin position="258"/>
        <end position="277"/>
    </location>
</feature>
<evidence type="ECO:0000259" key="4">
    <source>
        <dbReference type="PROSITE" id="PS50071"/>
    </source>
</evidence>